<proteinExistence type="predicted"/>
<comment type="caution">
    <text evidence="1">The sequence shown here is derived from an EMBL/GenBank/DDBJ whole genome shotgun (WGS) entry which is preliminary data.</text>
</comment>
<evidence type="ECO:0000313" key="1">
    <source>
        <dbReference type="EMBL" id="HHS62126.1"/>
    </source>
</evidence>
<name>A0A7C6EIQ0_UNCW3</name>
<protein>
    <submittedName>
        <fullName evidence="1">Uncharacterized protein</fullName>
    </submittedName>
</protein>
<dbReference type="EMBL" id="DTHJ01000013">
    <property type="protein sequence ID" value="HHS62126.1"/>
    <property type="molecule type" value="Genomic_DNA"/>
</dbReference>
<reference evidence="1" key="1">
    <citation type="journal article" date="2020" name="mSystems">
        <title>Genome- and Community-Level Interaction Insights into Carbon Utilization and Element Cycling Functions of Hydrothermarchaeota in Hydrothermal Sediment.</title>
        <authorList>
            <person name="Zhou Z."/>
            <person name="Liu Y."/>
            <person name="Xu W."/>
            <person name="Pan J."/>
            <person name="Luo Z.H."/>
            <person name="Li M."/>
        </authorList>
    </citation>
    <scope>NUCLEOTIDE SEQUENCE [LARGE SCALE GENOMIC DNA]</scope>
    <source>
        <strain evidence="1">SpSt-783</strain>
    </source>
</reference>
<dbReference type="AlphaFoldDB" id="A0A7C6EIQ0"/>
<sequence length="896" mass="104433">MTNLISESDSLYTLDSVYYNFRLIEIDTNLTTDTVYLPVRERIDEEEQGGLKISGIKDFSFDIEQGFDQGLKLYVGGEVEGVKIKGALSDQGTDVPTRRISDIEKMKLEIWAKNFYGGIGDLSLTLPFEINNEISGVRLGFMKGEDDVNLSYALNRGKYQRLEFDGEEGKQGPYFLQGKVVYGSEKVYISDFINRSKLLIVDADYYIDYEQGIINFTNKNIITRNTHIIVEYLLATEDYPNIYQEVDGQYSFDGLLFNTLFHRTYDDNNNPLGFHLNHSEIESLKTSGDSSRVNHIYADTSSAGNYDLVDNRFIYVGEGNGHYRVSFFYVGENKGDYVYDPNIKGFVYAGDNLGNYTPEKFIPLPEDDQFYALGLKHNYGLSARLYGSNVDKNRFSDLDDDDNKAYGYELNFEKTFNIFTVNTRYINYDKELYQPKGRQHLDYNYDWNITEPLNELFQLNSGIKPFGNFGIDLGYGFLNRKHKKHSLYLKPFFFYCGYEDIDTINKYIIGLKKRIDNISLYAQYLNQEGEHYTEYSTSYIFQQDKSIGLSGNYERSNRGRAILTKLDLSTKPINTSLGARFFNDTTLIFANTGLSIYYKNFRLNGELEQSQRYSQKKDEIYIKVPEGTGNYVYDPITRTYIQKENGDYIKQTVLLPDFQRVTSRRYNLEPSFSFDIFDTKARFFYLDEENFFNRREEVFLTFEKDEKHLEINFQESFSKDNRYALEPITQFQYQFSLNPGYKKFYNYYSIDYHNEKWSEFLKEERTDYGLEIDLEVIEEPQVKPFTGYKYSRIFSDFSPELVLIMQTPTAGLLLGKPIKNQGRIELTGELVYHRYNTEDVPYLFSANEPPGLTKIITLSSSLGFGNNTIFSLIYGIHLLPDEKPIQNLRFQTRIKF</sequence>
<accession>A0A7C6EIQ0</accession>
<organism evidence="1">
    <name type="scientific">candidate division WOR-3 bacterium</name>
    <dbReference type="NCBI Taxonomy" id="2052148"/>
    <lineage>
        <taxon>Bacteria</taxon>
        <taxon>Bacteria division WOR-3</taxon>
    </lineage>
</organism>
<gene>
    <name evidence="1" type="ORF">ENV70_00715</name>
</gene>